<dbReference type="Gene3D" id="3.30.450.20">
    <property type="entry name" value="PAS domain"/>
    <property type="match status" value="1"/>
</dbReference>
<dbReference type="InterPro" id="IPR035965">
    <property type="entry name" value="PAS-like_dom_sf"/>
</dbReference>
<dbReference type="InterPro" id="IPR005467">
    <property type="entry name" value="His_kinase_dom"/>
</dbReference>
<dbReference type="SUPFAM" id="SSF55785">
    <property type="entry name" value="PYP-like sensor domain (PAS domain)"/>
    <property type="match status" value="1"/>
</dbReference>
<evidence type="ECO:0000259" key="6">
    <source>
        <dbReference type="PROSITE" id="PS50109"/>
    </source>
</evidence>
<dbReference type="CDD" id="cd00075">
    <property type="entry name" value="HATPase"/>
    <property type="match status" value="1"/>
</dbReference>
<dbReference type="Gene3D" id="1.10.287.130">
    <property type="match status" value="1"/>
</dbReference>
<accession>A0ABY4JBD1</accession>
<dbReference type="Pfam" id="PF02518">
    <property type="entry name" value="HATPase_c"/>
    <property type="match status" value="1"/>
</dbReference>
<dbReference type="CDD" id="cd00130">
    <property type="entry name" value="PAS"/>
    <property type="match status" value="1"/>
</dbReference>
<dbReference type="SMART" id="SM00387">
    <property type="entry name" value="HATPase_c"/>
    <property type="match status" value="1"/>
</dbReference>
<dbReference type="PROSITE" id="PS50109">
    <property type="entry name" value="HIS_KIN"/>
    <property type="match status" value="1"/>
</dbReference>
<evidence type="ECO:0000313" key="8">
    <source>
        <dbReference type="Proteomes" id="UP000829647"/>
    </source>
</evidence>
<comment type="catalytic activity">
    <reaction evidence="1">
        <text>ATP + protein L-histidine = ADP + protein N-phospho-L-histidine.</text>
        <dbReference type="EC" id="2.7.13.3"/>
    </reaction>
</comment>
<proteinExistence type="predicted"/>
<keyword evidence="3" id="KW-0808">Transferase</keyword>
<dbReference type="InterPro" id="IPR036097">
    <property type="entry name" value="HisK_dim/P_sf"/>
</dbReference>
<protein>
    <recommendedName>
        <fullName evidence="2">histidine kinase</fullName>
        <ecNumber evidence="2">2.7.13.3</ecNumber>
    </recommendedName>
</protein>
<dbReference type="InterPro" id="IPR003594">
    <property type="entry name" value="HATPase_dom"/>
</dbReference>
<evidence type="ECO:0000313" key="7">
    <source>
        <dbReference type="EMBL" id="UPL49248.1"/>
    </source>
</evidence>
<feature type="domain" description="Histidine kinase" evidence="6">
    <location>
        <begin position="146"/>
        <end position="365"/>
    </location>
</feature>
<dbReference type="SUPFAM" id="SSF55874">
    <property type="entry name" value="ATPase domain of HSP90 chaperone/DNA topoisomerase II/histidine kinase"/>
    <property type="match status" value="1"/>
</dbReference>
<organism evidence="7 8">
    <name type="scientific">Hymenobacter sublimis</name>
    <dbReference type="NCBI Taxonomy" id="2933777"/>
    <lineage>
        <taxon>Bacteria</taxon>
        <taxon>Pseudomonadati</taxon>
        <taxon>Bacteroidota</taxon>
        <taxon>Cytophagia</taxon>
        <taxon>Cytophagales</taxon>
        <taxon>Hymenobacteraceae</taxon>
        <taxon>Hymenobacter</taxon>
    </lineage>
</organism>
<sequence>MIDYAHLFAPLAAHDSVVYFCYCPTQQRVLYVSEAYERELGGQVAAVNEELPGWLARLHPDDYTYLTEQLCHAATGQLVQDLELRLHTSDNKTQWLCLTAVGYLPGGGNATGGMLISGHLRDVTAARAMVELANRYQVKKNSMLEILSHDLAAPMVLVQQMSGYIKEKVEGLHDEQLNVMLEEMHLICQQGVNLIRDFVDQEFMESSQVDLHLTRIDLAERLRILVANYQEREQATARHFSFETSHPSIYAEIDENKFLQAINNLLSNSLKFTPDGGLLRVTLRQQPTRLVITVTDTGIGIPRDVQPELFERFTPARRPGLRGEKSTGLGMSIIKTIVELHQGRIWFESEEGRGTTFFIELPLSVAG</sequence>
<keyword evidence="8" id="KW-1185">Reference proteome</keyword>
<dbReference type="EC" id="2.7.13.3" evidence="2"/>
<evidence type="ECO:0000256" key="3">
    <source>
        <dbReference type="ARBA" id="ARBA00022679"/>
    </source>
</evidence>
<dbReference type="GO" id="GO:0016301">
    <property type="term" value="F:kinase activity"/>
    <property type="evidence" value="ECO:0007669"/>
    <property type="project" value="UniProtKB-KW"/>
</dbReference>
<dbReference type="Gene3D" id="3.30.565.10">
    <property type="entry name" value="Histidine kinase-like ATPase, C-terminal domain"/>
    <property type="match status" value="1"/>
</dbReference>
<evidence type="ECO:0000256" key="4">
    <source>
        <dbReference type="ARBA" id="ARBA00022777"/>
    </source>
</evidence>
<dbReference type="RefSeq" id="WP_247975495.1">
    <property type="nucleotide sequence ID" value="NZ_CP095848.1"/>
</dbReference>
<dbReference type="Proteomes" id="UP000829647">
    <property type="component" value="Chromosome"/>
</dbReference>
<dbReference type="InterPro" id="IPR050736">
    <property type="entry name" value="Sensor_HK_Regulatory"/>
</dbReference>
<reference evidence="7 8" key="1">
    <citation type="submission" date="2022-04" db="EMBL/GenBank/DDBJ databases">
        <title>Hymenobacter sp. isolated from the air.</title>
        <authorList>
            <person name="Won M."/>
            <person name="Lee C.-M."/>
            <person name="Woen H.-Y."/>
            <person name="Kwon S.-W."/>
        </authorList>
    </citation>
    <scope>NUCLEOTIDE SEQUENCE [LARGE SCALE GENOMIC DNA]</scope>
    <source>
        <strain evidence="8">5516 S-25</strain>
    </source>
</reference>
<keyword evidence="4 7" id="KW-0418">Kinase</keyword>
<dbReference type="InterPro" id="IPR000014">
    <property type="entry name" value="PAS"/>
</dbReference>
<dbReference type="PRINTS" id="PR00344">
    <property type="entry name" value="BCTRLSENSOR"/>
</dbReference>
<dbReference type="PANTHER" id="PTHR43711:SF31">
    <property type="entry name" value="HISTIDINE KINASE"/>
    <property type="match status" value="1"/>
</dbReference>
<dbReference type="EMBL" id="CP095848">
    <property type="protein sequence ID" value="UPL49248.1"/>
    <property type="molecule type" value="Genomic_DNA"/>
</dbReference>
<evidence type="ECO:0000256" key="5">
    <source>
        <dbReference type="ARBA" id="ARBA00023012"/>
    </source>
</evidence>
<name>A0ABY4JBD1_9BACT</name>
<dbReference type="SUPFAM" id="SSF47384">
    <property type="entry name" value="Homodimeric domain of signal transducing histidine kinase"/>
    <property type="match status" value="1"/>
</dbReference>
<dbReference type="InterPro" id="IPR004358">
    <property type="entry name" value="Sig_transdc_His_kin-like_C"/>
</dbReference>
<evidence type="ECO:0000256" key="1">
    <source>
        <dbReference type="ARBA" id="ARBA00000085"/>
    </source>
</evidence>
<keyword evidence="5" id="KW-0902">Two-component regulatory system</keyword>
<dbReference type="PANTHER" id="PTHR43711">
    <property type="entry name" value="TWO-COMPONENT HISTIDINE KINASE"/>
    <property type="match status" value="1"/>
</dbReference>
<gene>
    <name evidence="7" type="ORF">MWH26_18980</name>
</gene>
<dbReference type="InterPro" id="IPR036890">
    <property type="entry name" value="HATPase_C_sf"/>
</dbReference>
<evidence type="ECO:0000256" key="2">
    <source>
        <dbReference type="ARBA" id="ARBA00012438"/>
    </source>
</evidence>